<dbReference type="InterPro" id="IPR036875">
    <property type="entry name" value="Znf_CCHC_sf"/>
</dbReference>
<comment type="caution">
    <text evidence="5">The sequence shown here is derived from an EMBL/GenBank/DDBJ whole genome shotgun (WGS) entry which is preliminary data.</text>
</comment>
<feature type="compositionally biased region" description="Polar residues" evidence="3">
    <location>
        <begin position="255"/>
        <end position="265"/>
    </location>
</feature>
<dbReference type="InterPro" id="IPR001878">
    <property type="entry name" value="Znf_CCHC"/>
</dbReference>
<dbReference type="Proteomes" id="UP001408789">
    <property type="component" value="Unassembled WGS sequence"/>
</dbReference>
<feature type="compositionally biased region" description="Polar residues" evidence="3">
    <location>
        <begin position="673"/>
        <end position="683"/>
    </location>
</feature>
<sequence>MTTKNIRPENSAIIKKVLHSFTQEFTSYVTYLIESNDLSTADYMDMTDKVREYEVRAVERSGKSLMGAVTVRSSSIAPNAAFIAPDLDDEFQFSIPASQSTPVTTSVPAAPPTKAVIAPVTGQTPNVTFVQQSPTGYFAQQSSPASQPNTSMDSDLCNAFLACMNSQMSGSLESMTICQEDLDQVSTDDLEVIDIKWQMGMIAARTRKFFKKTGRKLFQAPSNTNIGFDKSKVQCYNCQEMGHFARECPKPRKWNGQSNSGGNSRTHQKQGGGVAQSYQKQGSSSFHKPQGTSSNVSQRGSSSSQQPQRSDGSNKVLVSPEDSNYNWTSSSQNPSSSQTNYALIVKANDGEIDVSNTIDPLFPTNFCLMAGIDDLTEDNAQDNGTVTEVSSSKVESEASKRLVELQRETIPDEVKYALCSDKCIQAVAHYRAYNLELVGKAKESESQVEKLKENEKDFLIKIKSLQDDIEVMKHTETTLTIQITDLLEKLTSLRTSYAQARETIDLLKLNPTTLGNTVGRDIFARLKTGLGLTREIDDSAAEHPLNHNYYRVPELTKINSKSHLKFINPELVPSASEIQKMEDQLSTHTSGSDLPPTDVALHFDEVNSDVLKGVDTSLSETLTKEAAEHEFLDLLKTSVVDGQSFLFDDNYEILKPTIAPKRAKTTRRRKPRQNSNKGFTDQSDVNEDEFNRMFAEMALKHGKTVMHTQAGLVITDGKAAVESSAPTGAVDSKVELVKNVKPNMKSVPKVTGTTSLPTVESALIVVEPSAPITESVEAVVVEKKKRTRRRKKKVVTDDEKTPAASSVEPSSVVPVNKNVAFVVPNAPSMQNGCAICGNPHHNAMVCIYNQGYNTYGNAPMPPVHYYEQQATVGQSTHLHSRNYSNCSEDFMELRGDSMFQQSYPNQPYIPSQAPYLPQGLGGSLYSS</sequence>
<keyword evidence="1" id="KW-0479">Metal-binding</keyword>
<evidence type="ECO:0000256" key="1">
    <source>
        <dbReference type="PROSITE-ProRule" id="PRU00047"/>
    </source>
</evidence>
<proteinExistence type="predicted"/>
<evidence type="ECO:0000313" key="5">
    <source>
        <dbReference type="EMBL" id="KAK9071874.1"/>
    </source>
</evidence>
<feature type="region of interest" description="Disordered" evidence="3">
    <location>
        <begin position="785"/>
        <end position="809"/>
    </location>
</feature>
<dbReference type="Pfam" id="PF00098">
    <property type="entry name" value="zf-CCHC"/>
    <property type="match status" value="1"/>
</dbReference>
<feature type="compositionally biased region" description="Basic residues" evidence="3">
    <location>
        <begin position="662"/>
        <end position="672"/>
    </location>
</feature>
<dbReference type="SUPFAM" id="SSF57756">
    <property type="entry name" value="Retrovirus zinc finger-like domains"/>
    <property type="match status" value="1"/>
</dbReference>
<dbReference type="GO" id="GO:0003676">
    <property type="term" value="F:nucleic acid binding"/>
    <property type="evidence" value="ECO:0007669"/>
    <property type="project" value="InterPro"/>
</dbReference>
<feature type="compositionally biased region" description="Polar residues" evidence="3">
    <location>
        <begin position="276"/>
        <end position="292"/>
    </location>
</feature>
<keyword evidence="6" id="KW-1185">Reference proteome</keyword>
<reference evidence="5 6" key="1">
    <citation type="submission" date="2024-04" db="EMBL/GenBank/DDBJ databases">
        <title>The reference genome of an endangered Asteraceae, Deinandra increscens subsp. villosa, native to the Central Coast of California.</title>
        <authorList>
            <person name="Guilliams M."/>
            <person name="Hasenstab-Lehman K."/>
            <person name="Meyer R."/>
            <person name="Mcevoy S."/>
        </authorList>
    </citation>
    <scope>NUCLEOTIDE SEQUENCE [LARGE SCALE GENOMIC DNA]</scope>
    <source>
        <tissue evidence="5">Leaf</tissue>
    </source>
</reference>
<keyword evidence="1" id="KW-0862">Zinc</keyword>
<gene>
    <name evidence="5" type="ORF">SSX86_008304</name>
</gene>
<feature type="compositionally biased region" description="Low complexity" evidence="3">
    <location>
        <begin position="293"/>
        <end position="313"/>
    </location>
</feature>
<organism evidence="5 6">
    <name type="scientific">Deinandra increscens subsp. villosa</name>
    <dbReference type="NCBI Taxonomy" id="3103831"/>
    <lineage>
        <taxon>Eukaryota</taxon>
        <taxon>Viridiplantae</taxon>
        <taxon>Streptophyta</taxon>
        <taxon>Embryophyta</taxon>
        <taxon>Tracheophyta</taxon>
        <taxon>Spermatophyta</taxon>
        <taxon>Magnoliopsida</taxon>
        <taxon>eudicotyledons</taxon>
        <taxon>Gunneridae</taxon>
        <taxon>Pentapetalae</taxon>
        <taxon>asterids</taxon>
        <taxon>campanulids</taxon>
        <taxon>Asterales</taxon>
        <taxon>Asteraceae</taxon>
        <taxon>Asteroideae</taxon>
        <taxon>Heliantheae alliance</taxon>
        <taxon>Madieae</taxon>
        <taxon>Madiinae</taxon>
        <taxon>Deinandra</taxon>
    </lineage>
</organism>
<dbReference type="AlphaFoldDB" id="A0AAP0DIT8"/>
<feature type="compositionally biased region" description="Low complexity" evidence="3">
    <location>
        <begin position="328"/>
        <end position="337"/>
    </location>
</feature>
<feature type="domain" description="CCHC-type" evidence="4">
    <location>
        <begin position="235"/>
        <end position="250"/>
    </location>
</feature>
<accession>A0AAP0DIT8</accession>
<protein>
    <recommendedName>
        <fullName evidence="4">CCHC-type domain-containing protein</fullName>
    </recommendedName>
</protein>
<name>A0AAP0DIT8_9ASTR</name>
<feature type="region of interest" description="Disordered" evidence="3">
    <location>
        <begin position="248"/>
        <end position="337"/>
    </location>
</feature>
<dbReference type="PROSITE" id="PS50158">
    <property type="entry name" value="ZF_CCHC"/>
    <property type="match status" value="1"/>
</dbReference>
<dbReference type="Gene3D" id="4.10.60.10">
    <property type="entry name" value="Zinc finger, CCHC-type"/>
    <property type="match status" value="1"/>
</dbReference>
<evidence type="ECO:0000256" key="2">
    <source>
        <dbReference type="SAM" id="Coils"/>
    </source>
</evidence>
<dbReference type="EMBL" id="JBCNJP010000010">
    <property type="protein sequence ID" value="KAK9071874.1"/>
    <property type="molecule type" value="Genomic_DNA"/>
</dbReference>
<dbReference type="GO" id="GO:0008270">
    <property type="term" value="F:zinc ion binding"/>
    <property type="evidence" value="ECO:0007669"/>
    <property type="project" value="UniProtKB-KW"/>
</dbReference>
<feature type="coiled-coil region" evidence="2">
    <location>
        <begin position="434"/>
        <end position="468"/>
    </location>
</feature>
<evidence type="ECO:0000259" key="4">
    <source>
        <dbReference type="PROSITE" id="PS50158"/>
    </source>
</evidence>
<keyword evidence="2" id="KW-0175">Coiled coil</keyword>
<evidence type="ECO:0000256" key="3">
    <source>
        <dbReference type="SAM" id="MobiDB-lite"/>
    </source>
</evidence>
<feature type="region of interest" description="Disordered" evidence="3">
    <location>
        <begin position="662"/>
        <end position="684"/>
    </location>
</feature>
<keyword evidence="1" id="KW-0863">Zinc-finger</keyword>
<dbReference type="SMART" id="SM00343">
    <property type="entry name" value="ZnF_C2HC"/>
    <property type="match status" value="2"/>
</dbReference>
<evidence type="ECO:0000313" key="6">
    <source>
        <dbReference type="Proteomes" id="UP001408789"/>
    </source>
</evidence>